<dbReference type="InterPro" id="IPR010126">
    <property type="entry name" value="Esterase_phb"/>
</dbReference>
<protein>
    <submittedName>
        <fullName evidence="10">Phospholipase/carboxylesterase</fullName>
    </submittedName>
</protein>
<evidence type="ECO:0000256" key="3">
    <source>
        <dbReference type="ARBA" id="ARBA00022651"/>
    </source>
</evidence>
<evidence type="ECO:0000256" key="8">
    <source>
        <dbReference type="SAM" id="SignalP"/>
    </source>
</evidence>
<keyword evidence="3" id="KW-0858">Xylan degradation</keyword>
<dbReference type="Gene3D" id="3.40.50.1820">
    <property type="entry name" value="alpha/beta hydrolase"/>
    <property type="match status" value="1"/>
</dbReference>
<keyword evidence="4 8" id="KW-0732">Signal</keyword>
<feature type="chain" id="PRO_5003606846" evidence="8">
    <location>
        <begin position="19"/>
        <end position="614"/>
    </location>
</feature>
<dbReference type="Pfam" id="PF10503">
    <property type="entry name" value="Esterase_PHB"/>
    <property type="match status" value="1"/>
</dbReference>
<keyword evidence="7" id="KW-0624">Polysaccharide degradation</keyword>
<evidence type="ECO:0000256" key="2">
    <source>
        <dbReference type="ARBA" id="ARBA00022525"/>
    </source>
</evidence>
<name>H6REA0_9BACT</name>
<accession>H6REA0</accession>
<dbReference type="InterPro" id="IPR013320">
    <property type="entry name" value="ConA-like_dom_sf"/>
</dbReference>
<sequence length="614" mass="66992">MKTIIILSLALSTANLFGQTILVDEDFEGATFPAGWTQTSNATDGGWLMGNNNSLQSQWWSIGAHGNFIASNDDACDCDKALDYLIMPPLDLSTLTSPVLQFESYFDAGSLSGGTEVATVEYSLDNGITWNLLQTIVGTDDGAWDAQTVNLNSISGNANVLVAFHYFDDNNWLFGWGVDDVLVFELEGTDLELSALLMNATVDVQSSNMVAGSVTNTGLNTIQSFDASWTIGTTVYTTNFNSLSIPSLGSYNFSHPDLLIFNTSGLQTLEVSISNVNGMTNDFNSGNDSLYFQIEAVDYATLGNREYIYYHASSAPPNCPLVLVCHGYSGTAQGIMDYSQFNALAEEFGFAVCYPQGTLDGSNTTFFNVGYDFQNNQTVDDVAFVEELIDSLQAMYSLSEQDVFCTGMSNGGDFSYMLACQASETFKAVAPVAGMIMQDIMDDCNPVNEVSILEIHGTQDNVTYWQGDPNNNDGWGAYPSIPNTIDFFTNMFGLTALSSAVFPDIDPTDGSVVNSDKYSQFGSCTQVWLYTVNGGGHDWPGSDGNMDISASREAWVFFQQLCDVPVKVPEYNVSKDRQLIRIVDILGRETEFKKGVLLFYQYSDGSIVKEVVVD</sequence>
<reference evidence="10" key="2">
    <citation type="submission" date="2012-02" db="EMBL/GenBank/DDBJ databases">
        <authorList>
            <person name="Genoscope - CEA"/>
        </authorList>
    </citation>
    <scope>NUCLEOTIDE SEQUENCE</scope>
</reference>
<dbReference type="GO" id="GO:0016020">
    <property type="term" value="C:membrane"/>
    <property type="evidence" value="ECO:0007669"/>
    <property type="project" value="InterPro"/>
</dbReference>
<evidence type="ECO:0000256" key="1">
    <source>
        <dbReference type="ARBA" id="ARBA00004613"/>
    </source>
</evidence>
<reference evidence="10" key="1">
    <citation type="journal article" date="2012" name="Environ. Microbiol.">
        <title>Genomic content of uncultured Bacteroidetes from contrasting oceanic provinces in the North Atlantic Ocean.</title>
        <authorList>
            <person name="Gomez-Pereira P.R."/>
            <person name="Schuler M."/>
            <person name="Fuchs B.M."/>
            <person name="Bennke C."/>
            <person name="Teeling H."/>
            <person name="Waldmann J."/>
            <person name="Richter M."/>
            <person name="Barbe V."/>
            <person name="Bataille E."/>
            <person name="Glockner F.O."/>
            <person name="Amann R."/>
        </authorList>
    </citation>
    <scope>NUCLEOTIDE SEQUENCE</scope>
</reference>
<evidence type="ECO:0000256" key="6">
    <source>
        <dbReference type="ARBA" id="ARBA00023277"/>
    </source>
</evidence>
<dbReference type="PANTHER" id="PTHR38050:SF2">
    <property type="entry name" value="FERULOYL ESTERASE C-RELATED"/>
    <property type="match status" value="1"/>
</dbReference>
<feature type="signal peptide" evidence="8">
    <location>
        <begin position="1"/>
        <end position="18"/>
    </location>
</feature>
<dbReference type="EMBL" id="FO117577">
    <property type="protein sequence ID" value="CCF99361.1"/>
    <property type="molecule type" value="Genomic_DNA"/>
</dbReference>
<dbReference type="AlphaFoldDB" id="H6REA0"/>
<keyword evidence="6" id="KW-0119">Carbohydrate metabolism</keyword>
<evidence type="ECO:0000256" key="4">
    <source>
        <dbReference type="ARBA" id="ARBA00022729"/>
    </source>
</evidence>
<proteinExistence type="predicted"/>
<evidence type="ECO:0000256" key="7">
    <source>
        <dbReference type="ARBA" id="ARBA00023326"/>
    </source>
</evidence>
<organism evidence="10">
    <name type="scientific">uncultured Cytophagia bacterium</name>
    <dbReference type="NCBI Taxonomy" id="768505"/>
    <lineage>
        <taxon>Bacteria</taxon>
        <taxon>Pseudomonadati</taxon>
        <taxon>Bacteroidota</taxon>
        <taxon>Cytophagia</taxon>
        <taxon>environmental samples</taxon>
    </lineage>
</organism>
<keyword evidence="5" id="KW-0378">Hydrolase</keyword>
<dbReference type="InterPro" id="IPR029058">
    <property type="entry name" value="AB_hydrolase_fold"/>
</dbReference>
<comment type="subcellular location">
    <subcellularLocation>
        <location evidence="1">Secreted</location>
    </subcellularLocation>
</comment>
<gene>
    <name evidence="10" type="ORF">VIS_S3BBA60018</name>
</gene>
<evidence type="ECO:0000313" key="10">
    <source>
        <dbReference type="EMBL" id="CCF99361.1"/>
    </source>
</evidence>
<dbReference type="GO" id="GO:0045493">
    <property type="term" value="P:xylan catabolic process"/>
    <property type="evidence" value="ECO:0007669"/>
    <property type="project" value="UniProtKB-KW"/>
</dbReference>
<dbReference type="GO" id="GO:0004553">
    <property type="term" value="F:hydrolase activity, hydrolyzing O-glycosyl compounds"/>
    <property type="evidence" value="ECO:0007669"/>
    <property type="project" value="UniProtKB-ARBA"/>
</dbReference>
<feature type="domain" description="MAM" evidence="9">
    <location>
        <begin position="23"/>
        <end position="191"/>
    </location>
</feature>
<dbReference type="SUPFAM" id="SSF49899">
    <property type="entry name" value="Concanavalin A-like lectins/glucanases"/>
    <property type="match status" value="1"/>
</dbReference>
<dbReference type="InterPro" id="IPR043595">
    <property type="entry name" value="FaeB/C/D"/>
</dbReference>
<dbReference type="InterPro" id="IPR000998">
    <property type="entry name" value="MAM_dom"/>
</dbReference>
<dbReference type="GO" id="GO:0005576">
    <property type="term" value="C:extracellular region"/>
    <property type="evidence" value="ECO:0007669"/>
    <property type="project" value="UniProtKB-SubCell"/>
</dbReference>
<dbReference type="SUPFAM" id="SSF53474">
    <property type="entry name" value="alpha/beta-Hydrolases"/>
    <property type="match status" value="1"/>
</dbReference>
<dbReference type="NCBIfam" id="NF038128">
    <property type="entry name" value="choice_anch_J"/>
    <property type="match status" value="1"/>
</dbReference>
<dbReference type="GO" id="GO:0030600">
    <property type="term" value="F:feruloyl esterase activity"/>
    <property type="evidence" value="ECO:0007669"/>
    <property type="project" value="InterPro"/>
</dbReference>
<keyword evidence="2" id="KW-0964">Secreted</keyword>
<dbReference type="Gene3D" id="2.60.120.260">
    <property type="entry name" value="Galactose-binding domain-like"/>
    <property type="match status" value="1"/>
</dbReference>
<evidence type="ECO:0000259" key="9">
    <source>
        <dbReference type="PROSITE" id="PS50060"/>
    </source>
</evidence>
<dbReference type="PROSITE" id="PS50060">
    <property type="entry name" value="MAM_2"/>
    <property type="match status" value="1"/>
</dbReference>
<evidence type="ECO:0000256" key="5">
    <source>
        <dbReference type="ARBA" id="ARBA00022801"/>
    </source>
</evidence>
<dbReference type="PANTHER" id="PTHR38050">
    <property type="match status" value="1"/>
</dbReference>